<protein>
    <submittedName>
        <fullName evidence="2">Uncharacterized protein</fullName>
    </submittedName>
</protein>
<dbReference type="EMBL" id="JAEUBD010000983">
    <property type="protein sequence ID" value="KAH3669831.1"/>
    <property type="molecule type" value="Genomic_DNA"/>
</dbReference>
<keyword evidence="1" id="KW-1133">Transmembrane helix</keyword>
<feature type="transmembrane region" description="Helical" evidence="1">
    <location>
        <begin position="6"/>
        <end position="28"/>
    </location>
</feature>
<evidence type="ECO:0000313" key="3">
    <source>
        <dbReference type="Proteomes" id="UP000788993"/>
    </source>
</evidence>
<keyword evidence="1" id="KW-0812">Transmembrane</keyword>
<reference evidence="2" key="1">
    <citation type="journal article" date="2021" name="Open Biol.">
        <title>Shared evolutionary footprints suggest mitochondrial oxidative damage underlies multiple complex I losses in fungi.</title>
        <authorList>
            <person name="Schikora-Tamarit M.A."/>
            <person name="Marcet-Houben M."/>
            <person name="Nosek J."/>
            <person name="Gabaldon T."/>
        </authorList>
    </citation>
    <scope>NUCLEOTIDE SEQUENCE</scope>
    <source>
        <strain evidence="2">NCAIM Y.01608</strain>
    </source>
</reference>
<comment type="caution">
    <text evidence="2">The sequence shown here is derived from an EMBL/GenBank/DDBJ whole genome shotgun (WGS) entry which is preliminary data.</text>
</comment>
<dbReference type="Proteomes" id="UP000788993">
    <property type="component" value="Unassembled WGS sequence"/>
</dbReference>
<evidence type="ECO:0000256" key="1">
    <source>
        <dbReference type="SAM" id="Phobius"/>
    </source>
</evidence>
<organism evidence="2 3">
    <name type="scientific">Ogataea polymorpha</name>
    <dbReference type="NCBI Taxonomy" id="460523"/>
    <lineage>
        <taxon>Eukaryota</taxon>
        <taxon>Fungi</taxon>
        <taxon>Dikarya</taxon>
        <taxon>Ascomycota</taxon>
        <taxon>Saccharomycotina</taxon>
        <taxon>Pichiomycetes</taxon>
        <taxon>Pichiales</taxon>
        <taxon>Pichiaceae</taxon>
        <taxon>Ogataea</taxon>
    </lineage>
</organism>
<dbReference type="AlphaFoldDB" id="A0A9P8T9A0"/>
<gene>
    <name evidence="2" type="ORF">OGATHE_002643</name>
</gene>
<name>A0A9P8T9A0_9ASCO</name>
<reference evidence="2" key="2">
    <citation type="submission" date="2021-01" db="EMBL/GenBank/DDBJ databases">
        <authorList>
            <person name="Schikora-Tamarit M.A."/>
        </authorList>
    </citation>
    <scope>NUCLEOTIDE SEQUENCE</scope>
    <source>
        <strain evidence="2">NCAIM Y.01608</strain>
    </source>
</reference>
<proteinExistence type="predicted"/>
<keyword evidence="3" id="KW-1185">Reference proteome</keyword>
<keyword evidence="1" id="KW-0472">Membrane</keyword>
<evidence type="ECO:0000313" key="2">
    <source>
        <dbReference type="EMBL" id="KAH3669831.1"/>
    </source>
</evidence>
<accession>A0A9P8T9A0</accession>
<sequence length="153" mass="17444">MAIALFILMATFIALVIFLPLLSGMFTYKPNPSYLEKRKQTEVEKLKSHRDDGYGGYVPPDEQLELEKQAKSSGSRIYSKISHLTPDDIPIKLQLQNQGELKSRTARKLVTTDSNPNNFDYDLNELIDEELENERAEISNVYTSSSISNREEV</sequence>